<protein>
    <recommendedName>
        <fullName evidence="13">G-protein coupled receptors family 3 profile domain-containing protein</fullName>
    </recommendedName>
</protein>
<dbReference type="GeneTree" id="ENSGT00950000182788"/>
<evidence type="ECO:0000313" key="14">
    <source>
        <dbReference type="Ensembl" id="ENSNNAP00000009265.1"/>
    </source>
</evidence>
<dbReference type="InterPro" id="IPR017978">
    <property type="entry name" value="GPCR_3_C"/>
</dbReference>
<dbReference type="PROSITE" id="PS50259">
    <property type="entry name" value="G_PROTEIN_RECEP_F3_4"/>
    <property type="match status" value="1"/>
</dbReference>
<dbReference type="PRINTS" id="PR00248">
    <property type="entry name" value="GPCRMGR"/>
</dbReference>
<evidence type="ECO:0000256" key="12">
    <source>
        <dbReference type="SAM" id="Phobius"/>
    </source>
</evidence>
<comment type="subcellular location">
    <subcellularLocation>
        <location evidence="1">Cell membrane</location>
        <topology evidence="1">Multi-pass membrane protein</topology>
    </subcellularLocation>
</comment>
<evidence type="ECO:0000256" key="6">
    <source>
        <dbReference type="ARBA" id="ARBA00022989"/>
    </source>
</evidence>
<dbReference type="PROSITE" id="PS00981">
    <property type="entry name" value="G_PROTEIN_RECEP_F3_3"/>
    <property type="match status" value="1"/>
</dbReference>
<keyword evidence="4 12" id="KW-0812">Transmembrane</keyword>
<keyword evidence="15" id="KW-1185">Reference proteome</keyword>
<feature type="transmembrane region" description="Helical" evidence="12">
    <location>
        <begin position="650"/>
        <end position="672"/>
    </location>
</feature>
<dbReference type="FunFam" id="2.10.50.30:FF:000002">
    <property type="entry name" value="Vomeronasal 2 receptor, h1"/>
    <property type="match status" value="1"/>
</dbReference>
<feature type="transmembrane region" description="Helical" evidence="12">
    <location>
        <begin position="530"/>
        <end position="548"/>
    </location>
</feature>
<evidence type="ECO:0000256" key="10">
    <source>
        <dbReference type="ARBA" id="ARBA00023180"/>
    </source>
</evidence>
<keyword evidence="7" id="KW-0297">G-protein coupled receptor</keyword>
<dbReference type="InterPro" id="IPR004073">
    <property type="entry name" value="GPCR_3_vmron_rcpt_2"/>
</dbReference>
<evidence type="ECO:0000256" key="11">
    <source>
        <dbReference type="ARBA" id="ARBA00023224"/>
    </source>
</evidence>
<feature type="transmembrane region" description="Helical" evidence="12">
    <location>
        <begin position="716"/>
        <end position="740"/>
    </location>
</feature>
<feature type="transmembrane region" description="Helical" evidence="12">
    <location>
        <begin position="490"/>
        <end position="509"/>
    </location>
</feature>
<reference evidence="14" key="2">
    <citation type="submission" date="2025-09" db="UniProtKB">
        <authorList>
            <consortium name="Ensembl"/>
        </authorList>
    </citation>
    <scope>IDENTIFICATION</scope>
</reference>
<dbReference type="PANTHER" id="PTHR24061:SF599">
    <property type="entry name" value="G-PROTEIN COUPLED RECEPTORS FAMILY 3 PROFILE DOMAIN-CONTAINING PROTEIN"/>
    <property type="match status" value="1"/>
</dbReference>
<keyword evidence="11" id="KW-0807">Transducer</keyword>
<dbReference type="AlphaFoldDB" id="A0A8C6X5G3"/>
<evidence type="ECO:0000256" key="7">
    <source>
        <dbReference type="ARBA" id="ARBA00023040"/>
    </source>
</evidence>
<feature type="transmembrane region" description="Helical" evidence="12">
    <location>
        <begin position="560"/>
        <end position="584"/>
    </location>
</feature>
<dbReference type="Pfam" id="PF01094">
    <property type="entry name" value="ANF_receptor"/>
    <property type="match status" value="1"/>
</dbReference>
<organism evidence="14 15">
    <name type="scientific">Naja naja</name>
    <name type="common">Indian cobra</name>
    <dbReference type="NCBI Taxonomy" id="35670"/>
    <lineage>
        <taxon>Eukaryota</taxon>
        <taxon>Metazoa</taxon>
        <taxon>Chordata</taxon>
        <taxon>Craniata</taxon>
        <taxon>Vertebrata</taxon>
        <taxon>Euteleostomi</taxon>
        <taxon>Lepidosauria</taxon>
        <taxon>Squamata</taxon>
        <taxon>Bifurcata</taxon>
        <taxon>Unidentata</taxon>
        <taxon>Episquamata</taxon>
        <taxon>Toxicofera</taxon>
        <taxon>Serpentes</taxon>
        <taxon>Colubroidea</taxon>
        <taxon>Elapidae</taxon>
        <taxon>Elapinae</taxon>
        <taxon>Naja</taxon>
    </lineage>
</organism>
<dbReference type="Proteomes" id="UP000694559">
    <property type="component" value="Unplaced"/>
</dbReference>
<sequence length="780" mass="88985">MLPKFYQHLLALAFAVNKINQDPMILSNLTLGFHIYDSHFDSRMTYRITLDLLFKSQAFLPNYKCDPHIKHIALIGGISPDISSYVADILTLYKIPQVRSVHINTAALSFWYSHQYTGIISLLKHFGWIWVGLLAADDESGDRFLKKLESLFLQNKICSAFVQRMPVDSRFPGLDELSTISANTKEFYSDLKVNVLVVYGETLIIMWLSTALFFAAVNYTEKVWIMTGQIAFASTVISRDWKYEIFQGALIFAIHSNKHEEFQIYLQNVKPAKVHLDDFFKEFWAQAFGCSVPDPKDLTEAHQFCTGRESLKDLPGILFEMVMTGHSYSIYNAVFAVAHALHNLDLSRRKHKAVRMTRYLEEINPCGLPTHLPTYLPTYLLIYLPNICKLIIHLLCIPDLLHLTFQLNIFLKKVHPLSLCNPYCQPGYQKKKEEGEKFCCYDCVQCPEGKISNERDTEDCFKCPSDQYPNQRQDECFPKMTVFLSYEEPLGISLATSAVFFFSVTILVLKIFHLHKDSPIVKANNRDLTYALLISLLLCFLSPFLFIGKPGVMTCFLRQPAFGIIFSLAVSCVLAKTITVVVAFMATKPGSSMRKWMGKRLTCLIVLSSSSIPVGMCAIWLTISPPFPNLDMDTLTTEIVAECKEGSVTMFYLVLGYMGLLSIISFSVAFLARKLPDSFNEAKFITFSMLVFTSVWLSFVPTYLSTKGKYMVAVEIFSILASSAGLLGCIFFPKCFIIVLRPELNNKDHLMRRKEEQQRKLGDWRLKYIKNSCWNWVCLV</sequence>
<dbReference type="InterPro" id="IPR011500">
    <property type="entry name" value="GPCR_3_9-Cys_dom"/>
</dbReference>
<dbReference type="Gene3D" id="2.10.50.30">
    <property type="entry name" value="GPCR, family 3, nine cysteines domain"/>
    <property type="match status" value="1"/>
</dbReference>
<evidence type="ECO:0000256" key="4">
    <source>
        <dbReference type="ARBA" id="ARBA00022692"/>
    </source>
</evidence>
<keyword evidence="3" id="KW-1003">Cell membrane</keyword>
<comment type="similarity">
    <text evidence="2">Belongs to the G-protein coupled receptor 3 family.</text>
</comment>
<evidence type="ECO:0000256" key="1">
    <source>
        <dbReference type="ARBA" id="ARBA00004651"/>
    </source>
</evidence>
<evidence type="ECO:0000256" key="5">
    <source>
        <dbReference type="ARBA" id="ARBA00022729"/>
    </source>
</evidence>
<feature type="transmembrane region" description="Helical" evidence="12">
    <location>
        <begin position="684"/>
        <end position="704"/>
    </location>
</feature>
<dbReference type="GO" id="GO:0004930">
    <property type="term" value="F:G protein-coupled receptor activity"/>
    <property type="evidence" value="ECO:0007669"/>
    <property type="project" value="UniProtKB-KW"/>
</dbReference>
<evidence type="ECO:0000259" key="13">
    <source>
        <dbReference type="PROSITE" id="PS50259"/>
    </source>
</evidence>
<evidence type="ECO:0000256" key="8">
    <source>
        <dbReference type="ARBA" id="ARBA00023136"/>
    </source>
</evidence>
<name>A0A8C6X5G3_NAJNA</name>
<dbReference type="OMA" id="TVISRDW"/>
<reference evidence="14" key="1">
    <citation type="submission" date="2025-08" db="UniProtKB">
        <authorList>
            <consortium name="Ensembl"/>
        </authorList>
    </citation>
    <scope>IDENTIFICATION</scope>
</reference>
<dbReference type="FunFam" id="3.40.50.2300:FF:000024">
    <property type="entry name" value="Vomeronasal 2, receptor 73"/>
    <property type="match status" value="1"/>
</dbReference>
<keyword evidence="5" id="KW-0732">Signal</keyword>
<dbReference type="InterPro" id="IPR017979">
    <property type="entry name" value="GPCR_3_CS"/>
</dbReference>
<dbReference type="InterPro" id="IPR028082">
    <property type="entry name" value="Peripla_BP_I"/>
</dbReference>
<dbReference type="InterPro" id="IPR038550">
    <property type="entry name" value="GPCR_3_9-Cys_sf"/>
</dbReference>
<dbReference type="SUPFAM" id="SSF53822">
    <property type="entry name" value="Periplasmic binding protein-like I"/>
    <property type="match status" value="1"/>
</dbReference>
<dbReference type="InterPro" id="IPR000068">
    <property type="entry name" value="GPCR_3_Ca_sens_rcpt-rel"/>
</dbReference>
<evidence type="ECO:0000313" key="15">
    <source>
        <dbReference type="Proteomes" id="UP000694559"/>
    </source>
</evidence>
<keyword evidence="9" id="KW-0675">Receptor</keyword>
<accession>A0A8C6X5G3</accession>
<dbReference type="InterPro" id="IPR001828">
    <property type="entry name" value="ANF_lig-bd_rcpt"/>
</dbReference>
<dbReference type="PRINTS" id="PR01535">
    <property type="entry name" value="VOMERONASL2R"/>
</dbReference>
<dbReference type="InterPro" id="IPR000337">
    <property type="entry name" value="GPCR_3"/>
</dbReference>
<evidence type="ECO:0000256" key="3">
    <source>
        <dbReference type="ARBA" id="ARBA00022475"/>
    </source>
</evidence>
<feature type="transmembrane region" description="Helical" evidence="12">
    <location>
        <begin position="604"/>
        <end position="623"/>
    </location>
</feature>
<dbReference type="CDD" id="cd15283">
    <property type="entry name" value="7tmC_V2R_pheromone"/>
    <property type="match status" value="1"/>
</dbReference>
<dbReference type="PANTHER" id="PTHR24061">
    <property type="entry name" value="CALCIUM-SENSING RECEPTOR-RELATED"/>
    <property type="match status" value="1"/>
</dbReference>
<dbReference type="Gene3D" id="3.40.50.2300">
    <property type="match status" value="2"/>
</dbReference>
<dbReference type="Ensembl" id="ENSNNAT00000009719.1">
    <property type="protein sequence ID" value="ENSNNAP00000009265.1"/>
    <property type="gene ID" value="ENSNNAG00000006214.1"/>
</dbReference>
<dbReference type="OrthoDB" id="5984008at2759"/>
<keyword evidence="10" id="KW-0325">Glycoprotein</keyword>
<dbReference type="GO" id="GO:0005886">
    <property type="term" value="C:plasma membrane"/>
    <property type="evidence" value="ECO:0007669"/>
    <property type="project" value="UniProtKB-SubCell"/>
</dbReference>
<proteinExistence type="inferred from homology"/>
<dbReference type="Pfam" id="PF07562">
    <property type="entry name" value="NCD3G"/>
    <property type="match status" value="1"/>
</dbReference>
<feature type="domain" description="G-protein coupled receptors family 3 profile" evidence="13">
    <location>
        <begin position="490"/>
        <end position="754"/>
    </location>
</feature>
<evidence type="ECO:0000256" key="2">
    <source>
        <dbReference type="ARBA" id="ARBA00007242"/>
    </source>
</evidence>
<keyword evidence="6 12" id="KW-1133">Transmembrane helix</keyword>
<dbReference type="Pfam" id="PF00003">
    <property type="entry name" value="7tm_3"/>
    <property type="match status" value="1"/>
</dbReference>
<evidence type="ECO:0000256" key="9">
    <source>
        <dbReference type="ARBA" id="ARBA00023170"/>
    </source>
</evidence>
<keyword evidence="8 12" id="KW-0472">Membrane</keyword>